<reference evidence="2" key="1">
    <citation type="journal article" date="2020" name="Nature">
        <title>Giant virus diversity and host interactions through global metagenomics.</title>
        <authorList>
            <person name="Schulz F."/>
            <person name="Roux S."/>
            <person name="Paez-Espino D."/>
            <person name="Jungbluth S."/>
            <person name="Walsh D.A."/>
            <person name="Denef V.J."/>
            <person name="McMahon K.D."/>
            <person name="Konstantinidis K.T."/>
            <person name="Eloe-Fadrosh E.A."/>
            <person name="Kyrpides N.C."/>
            <person name="Woyke T."/>
        </authorList>
    </citation>
    <scope>NUCLEOTIDE SEQUENCE</scope>
    <source>
        <strain evidence="2">GVMAG-M-3300023174-141</strain>
    </source>
</reference>
<evidence type="ECO:0000256" key="1">
    <source>
        <dbReference type="SAM" id="MobiDB-lite"/>
    </source>
</evidence>
<protein>
    <submittedName>
        <fullName evidence="2">Uncharacterized protein</fullName>
    </submittedName>
</protein>
<dbReference type="EMBL" id="MN739588">
    <property type="protein sequence ID" value="QHT14696.1"/>
    <property type="molecule type" value="Genomic_DNA"/>
</dbReference>
<name>A0A6C0DCG8_9ZZZZ</name>
<accession>A0A6C0DCG8</accession>
<dbReference type="AlphaFoldDB" id="A0A6C0DCG8"/>
<evidence type="ECO:0000313" key="2">
    <source>
        <dbReference type="EMBL" id="QHT14696.1"/>
    </source>
</evidence>
<proteinExistence type="predicted"/>
<sequence>MDRMEKKKRRKPEIGSYDVVKVIPMEPVMHMIKTVPLSTIVSKEQSKEQPKEQQTEEAKEEQKVEPKAKLEIVDDVKKKRNSCFLC</sequence>
<feature type="region of interest" description="Disordered" evidence="1">
    <location>
        <begin position="41"/>
        <end position="66"/>
    </location>
</feature>
<organism evidence="2">
    <name type="scientific">viral metagenome</name>
    <dbReference type="NCBI Taxonomy" id="1070528"/>
    <lineage>
        <taxon>unclassified sequences</taxon>
        <taxon>metagenomes</taxon>
        <taxon>organismal metagenomes</taxon>
    </lineage>
</organism>
<feature type="compositionally biased region" description="Basic and acidic residues" evidence="1">
    <location>
        <begin position="44"/>
        <end position="66"/>
    </location>
</feature>